<gene>
    <name evidence="1" type="ORF">GXN74_09650</name>
</gene>
<dbReference type="EMBL" id="JAAEEH010000025">
    <property type="protein sequence ID" value="NDL68002.1"/>
    <property type="molecule type" value="Genomic_DNA"/>
</dbReference>
<evidence type="ECO:0000313" key="1">
    <source>
        <dbReference type="EMBL" id="NDL68002.1"/>
    </source>
</evidence>
<dbReference type="Proteomes" id="UP000461585">
    <property type="component" value="Unassembled WGS sequence"/>
</dbReference>
<reference evidence="1 2" key="1">
    <citation type="submission" date="2020-01" db="EMBL/GenBank/DDBJ databases">
        <title>Anaeroalcalibacter tamaniensis gen. nov., sp. nov., moderately halophilic strictly anaerobic fermenter bacterium from mud volcano of Taman peninsula.</title>
        <authorList>
            <person name="Frolova A."/>
            <person name="Merkel A.Y."/>
            <person name="Slobodkin A.I."/>
        </authorList>
    </citation>
    <scope>NUCLEOTIDE SEQUENCE [LARGE SCALE GENOMIC DNA]</scope>
    <source>
        <strain evidence="1 2">F-3ap</strain>
    </source>
</reference>
<accession>A0A7X5HWN7</accession>
<sequence>MPGICPICGKPNGRNKKACSHACYAELRQNYKTCIVCGKQFPDSKTNMTVTCSLECSKRHRKDLASSGIYDDALDAAHKITPVHPKTGSFETNIHAKSWTIKAPDGKVYKCRNLKLWCKEHADLFDGTPRQAWDGLAKIKYSAQGKRKNRAYQWKGWTLIDYDDSL</sequence>
<protein>
    <recommendedName>
        <fullName evidence="3">HNH endonuclease</fullName>
    </recommendedName>
</protein>
<evidence type="ECO:0008006" key="3">
    <source>
        <dbReference type="Google" id="ProtNLM"/>
    </source>
</evidence>
<name>A0A7X5HWN7_9FIRM</name>
<dbReference type="RefSeq" id="WP_162370727.1">
    <property type="nucleotide sequence ID" value="NZ_JAAEEH010000025.1"/>
</dbReference>
<comment type="caution">
    <text evidence="1">The sequence shown here is derived from an EMBL/GenBank/DDBJ whole genome shotgun (WGS) entry which is preliminary data.</text>
</comment>
<keyword evidence="2" id="KW-1185">Reference proteome</keyword>
<evidence type="ECO:0000313" key="2">
    <source>
        <dbReference type="Proteomes" id="UP000461585"/>
    </source>
</evidence>
<proteinExistence type="predicted"/>
<dbReference type="AlphaFoldDB" id="A0A7X5HWN7"/>
<organism evidence="1 2">
    <name type="scientific">Anaerotalea alkaliphila</name>
    <dbReference type="NCBI Taxonomy" id="2662126"/>
    <lineage>
        <taxon>Bacteria</taxon>
        <taxon>Bacillati</taxon>
        <taxon>Bacillota</taxon>
        <taxon>Clostridia</taxon>
        <taxon>Eubacteriales</taxon>
        <taxon>Anaerotalea</taxon>
    </lineage>
</organism>